<dbReference type="OrthoDB" id="1701699at2759"/>
<evidence type="ECO:0000313" key="2">
    <source>
        <dbReference type="Proteomes" id="UP000596660"/>
    </source>
</evidence>
<dbReference type="AlphaFoldDB" id="A0A803NBF1"/>
<organism evidence="1 2">
    <name type="scientific">Chenopodium quinoa</name>
    <name type="common">Quinoa</name>
    <dbReference type="NCBI Taxonomy" id="63459"/>
    <lineage>
        <taxon>Eukaryota</taxon>
        <taxon>Viridiplantae</taxon>
        <taxon>Streptophyta</taxon>
        <taxon>Embryophyta</taxon>
        <taxon>Tracheophyta</taxon>
        <taxon>Spermatophyta</taxon>
        <taxon>Magnoliopsida</taxon>
        <taxon>eudicotyledons</taxon>
        <taxon>Gunneridae</taxon>
        <taxon>Pentapetalae</taxon>
        <taxon>Caryophyllales</taxon>
        <taxon>Chenopodiaceae</taxon>
        <taxon>Chenopodioideae</taxon>
        <taxon>Atripliceae</taxon>
        <taxon>Chenopodium</taxon>
    </lineage>
</organism>
<keyword evidence="2" id="KW-1185">Reference proteome</keyword>
<dbReference type="Pfam" id="PF03087">
    <property type="entry name" value="BPS1"/>
    <property type="match status" value="1"/>
</dbReference>
<protein>
    <recommendedName>
        <fullName evidence="3">DUF241 domain protein</fullName>
    </recommendedName>
</protein>
<dbReference type="EnsemblPlants" id="AUR62043385-RA">
    <property type="protein sequence ID" value="AUR62043385-RA:cds"/>
    <property type="gene ID" value="AUR62043385"/>
</dbReference>
<dbReference type="GO" id="GO:0048367">
    <property type="term" value="P:shoot system development"/>
    <property type="evidence" value="ECO:0007669"/>
    <property type="project" value="InterPro"/>
</dbReference>
<evidence type="ECO:0008006" key="3">
    <source>
        <dbReference type="Google" id="ProtNLM"/>
    </source>
</evidence>
<reference evidence="1" key="2">
    <citation type="submission" date="2021-03" db="UniProtKB">
        <authorList>
            <consortium name="EnsemblPlants"/>
        </authorList>
    </citation>
    <scope>IDENTIFICATION</scope>
</reference>
<dbReference type="GO" id="GO:0048364">
    <property type="term" value="P:root development"/>
    <property type="evidence" value="ECO:0007669"/>
    <property type="project" value="InterPro"/>
</dbReference>
<dbReference type="GeneID" id="110711088"/>
<dbReference type="OMA" id="HELCECV"/>
<dbReference type="PANTHER" id="PTHR33070:SF115">
    <property type="entry name" value="T23E18.15"/>
    <property type="match status" value="1"/>
</dbReference>
<dbReference type="RefSeq" id="XP_021745149.1">
    <property type="nucleotide sequence ID" value="XM_021889457.1"/>
</dbReference>
<reference evidence="1" key="1">
    <citation type="journal article" date="2017" name="Nature">
        <title>The genome of Chenopodium quinoa.</title>
        <authorList>
            <person name="Jarvis D.E."/>
            <person name="Ho Y.S."/>
            <person name="Lightfoot D.J."/>
            <person name="Schmoeckel S.M."/>
            <person name="Li B."/>
            <person name="Borm T.J.A."/>
            <person name="Ohyanagi H."/>
            <person name="Mineta K."/>
            <person name="Michell C.T."/>
            <person name="Saber N."/>
            <person name="Kharbatia N.M."/>
            <person name="Rupper R.R."/>
            <person name="Sharp A.R."/>
            <person name="Dally N."/>
            <person name="Boughton B.A."/>
            <person name="Woo Y.H."/>
            <person name="Gao G."/>
            <person name="Schijlen E.G.W.M."/>
            <person name="Guo X."/>
            <person name="Momin A.A."/>
            <person name="Negrao S."/>
            <person name="Al-Babili S."/>
            <person name="Gehring C."/>
            <person name="Roessner U."/>
            <person name="Jung C."/>
            <person name="Murphy K."/>
            <person name="Arold S.T."/>
            <person name="Gojobori T."/>
            <person name="van der Linden C.G."/>
            <person name="van Loo E.N."/>
            <person name="Jellen E.N."/>
            <person name="Maughan P.J."/>
            <person name="Tester M."/>
        </authorList>
    </citation>
    <scope>NUCLEOTIDE SEQUENCE [LARGE SCALE GENOMIC DNA]</scope>
    <source>
        <strain evidence="1">cv. PI 614886</strain>
    </source>
</reference>
<proteinExistence type="predicted"/>
<gene>
    <name evidence="1" type="primary">LOC110711088</name>
</gene>
<dbReference type="InterPro" id="IPR004320">
    <property type="entry name" value="BPS1_pln"/>
</dbReference>
<evidence type="ECO:0000313" key="1">
    <source>
        <dbReference type="EnsemblPlants" id="AUR62043385-RA:cds"/>
    </source>
</evidence>
<name>A0A803NBF1_CHEQI</name>
<dbReference type="SMR" id="A0A803NBF1"/>
<accession>A0A803NBF1</accession>
<sequence>MENLKTSSHTRSLSLPSTSHPLNASIEIQFCKLRAATQARPSSLSICQNLCNIKDLYEQMNDMIHLPNNQQVLSNEHHKKEVERVLEGSLSLLDASSSGLDALSQMKDSILEIESALRRGINDEGIHIFEVSRKKVCKVLSKSLANLKKAEKNCALTQPEGACITVRMLKEAEAISLSILKSLFSFLMGNKAASQTRGWSLVAKLVKSKHVSRDAENITEVVCIDNALSTLSDNHSSDETKVVLRQLELLEKVILDLEDGLESISRCFVRTRVSLLNVYN</sequence>
<dbReference type="Gramene" id="AUR62043385-RA">
    <property type="protein sequence ID" value="AUR62043385-RA:cds"/>
    <property type="gene ID" value="AUR62043385"/>
</dbReference>
<dbReference type="PANTHER" id="PTHR33070">
    <property type="entry name" value="OS06G0725500 PROTEIN"/>
    <property type="match status" value="1"/>
</dbReference>
<dbReference type="KEGG" id="cqi:110711088"/>
<dbReference type="Proteomes" id="UP000596660">
    <property type="component" value="Unplaced"/>
</dbReference>